<accession>A0ABY7ZIF9</accession>
<dbReference type="InterPro" id="IPR006680">
    <property type="entry name" value="Amidohydro-rel"/>
</dbReference>
<keyword evidence="4" id="KW-1185">Reference proteome</keyword>
<organism evidence="3 4">
    <name type="scientific">Micromonospora cathayae</name>
    <dbReference type="NCBI Taxonomy" id="3028804"/>
    <lineage>
        <taxon>Bacteria</taxon>
        <taxon>Bacillati</taxon>
        <taxon>Actinomycetota</taxon>
        <taxon>Actinomycetes</taxon>
        <taxon>Micromonosporales</taxon>
        <taxon>Micromonosporaceae</taxon>
        <taxon>Micromonospora</taxon>
    </lineage>
</organism>
<dbReference type="InterPro" id="IPR032465">
    <property type="entry name" value="ACMSD"/>
</dbReference>
<dbReference type="RefSeq" id="WP_275028951.1">
    <property type="nucleotide sequence ID" value="NZ_CP118615.1"/>
</dbReference>
<sequence>MAVDVNVTVGPWPTDDHEQWSTGDVSAHCDRFGLAAVVVRHSVAVRYDPAEGNRRLAAELAAAADPRLLPGYVLGPLDSGEHGAPADLPERLRADGVRAVWLFPRSHGWSLAGPEARSLLGALRRAGLPVLVELDEVDWSEVDELAAAAPELNVVVCGVGYRSLRQLVSVLDRRPSVHVDLSFLASQDGLELLVGRYGPGRLLWASGAPSRDPAGAAYLWRHSDLDGAARAAVAGGNARRLLGLPAAGAPPSVDPGWPAGPGGDVVDAHGHIGAWPSCWVPRESADDLVAAMDRAGTTQAVISDLLGIWADPVAGNARMLAATAGHPGRLYGYLVASPHRPQDEPLLERQLREPAVRGFKVHPHTHECALDDRRYEWIWALARRHGVPVLGHGFAGTWHSDPYLFGAVAERHPDLVLLVGHSGATVEGFRRTIEVCRRHPNVYAETCGSWLTGRWLGRLVDALGPQRVLHGTDACFIDQRYGLGRVHGAALTDHQRALVLAGNARRLLQLPLPPQRLLPQGGN</sequence>
<feature type="domain" description="Amidohydrolase-related" evidence="2">
    <location>
        <begin position="282"/>
        <end position="509"/>
    </location>
</feature>
<evidence type="ECO:0000259" key="2">
    <source>
        <dbReference type="Pfam" id="PF04909"/>
    </source>
</evidence>
<evidence type="ECO:0000313" key="3">
    <source>
        <dbReference type="EMBL" id="WDZ82663.1"/>
    </source>
</evidence>
<dbReference type="EMBL" id="CP118615">
    <property type="protein sequence ID" value="WDZ82663.1"/>
    <property type="molecule type" value="Genomic_DNA"/>
</dbReference>
<dbReference type="InterPro" id="IPR032466">
    <property type="entry name" value="Metal_Hydrolase"/>
</dbReference>
<dbReference type="Proteomes" id="UP001219605">
    <property type="component" value="Chromosome"/>
</dbReference>
<dbReference type="Gene3D" id="3.20.20.140">
    <property type="entry name" value="Metal-dependent hydrolases"/>
    <property type="match status" value="2"/>
</dbReference>
<feature type="domain" description="Amidohydrolase-related" evidence="2">
    <location>
        <begin position="34"/>
        <end position="244"/>
    </location>
</feature>
<gene>
    <name evidence="3" type="ORF">PVK37_19540</name>
</gene>
<dbReference type="Pfam" id="PF04909">
    <property type="entry name" value="Amidohydro_2"/>
    <property type="match status" value="2"/>
</dbReference>
<dbReference type="PANTHER" id="PTHR21240:SF28">
    <property type="entry name" value="ISO-OROTATE DECARBOXYLASE (EUROFUNG)"/>
    <property type="match status" value="1"/>
</dbReference>
<proteinExistence type="predicted"/>
<protein>
    <submittedName>
        <fullName evidence="3">Amidohydrolase family protein</fullName>
    </submittedName>
</protein>
<dbReference type="SUPFAM" id="SSF51556">
    <property type="entry name" value="Metallo-dependent hydrolases"/>
    <property type="match status" value="2"/>
</dbReference>
<dbReference type="PANTHER" id="PTHR21240">
    <property type="entry name" value="2-AMINO-3-CARBOXYLMUCONATE-6-SEMIALDEHYDE DECARBOXYLASE"/>
    <property type="match status" value="1"/>
</dbReference>
<evidence type="ECO:0000313" key="4">
    <source>
        <dbReference type="Proteomes" id="UP001219605"/>
    </source>
</evidence>
<keyword evidence="1" id="KW-0456">Lyase</keyword>
<reference evidence="3 4" key="1">
    <citation type="submission" date="2023-02" db="EMBL/GenBank/DDBJ databases">
        <authorList>
            <person name="Mo P."/>
        </authorList>
    </citation>
    <scope>NUCLEOTIDE SEQUENCE [LARGE SCALE GENOMIC DNA]</scope>
    <source>
        <strain evidence="3 4">HUAS 3</strain>
    </source>
</reference>
<name>A0ABY7ZIF9_9ACTN</name>
<evidence type="ECO:0000256" key="1">
    <source>
        <dbReference type="ARBA" id="ARBA00023239"/>
    </source>
</evidence>